<evidence type="ECO:0000256" key="5">
    <source>
        <dbReference type="ARBA" id="ARBA00023136"/>
    </source>
</evidence>
<feature type="transmembrane region" description="Helical" evidence="6">
    <location>
        <begin position="83"/>
        <end position="105"/>
    </location>
</feature>
<organism evidence="7 8">
    <name type="scientific">Curtobacterium salicis</name>
    <dbReference type="NCBI Taxonomy" id="1779862"/>
    <lineage>
        <taxon>Bacteria</taxon>
        <taxon>Bacillati</taxon>
        <taxon>Actinomycetota</taxon>
        <taxon>Actinomycetes</taxon>
        <taxon>Micrococcales</taxon>
        <taxon>Microbacteriaceae</taxon>
        <taxon>Curtobacterium</taxon>
    </lineage>
</organism>
<feature type="transmembrane region" description="Helical" evidence="6">
    <location>
        <begin position="38"/>
        <end position="63"/>
    </location>
</feature>
<dbReference type="PANTHER" id="PTHR30250">
    <property type="entry name" value="PST FAMILY PREDICTED COLANIC ACID TRANSPORTER"/>
    <property type="match status" value="1"/>
</dbReference>
<feature type="transmembrane region" description="Helical" evidence="6">
    <location>
        <begin position="337"/>
        <end position="357"/>
    </location>
</feature>
<feature type="transmembrane region" description="Helical" evidence="6">
    <location>
        <begin position="369"/>
        <end position="389"/>
    </location>
</feature>
<dbReference type="Proteomes" id="UP001318300">
    <property type="component" value="Unassembled WGS sequence"/>
</dbReference>
<dbReference type="PANTHER" id="PTHR30250:SF26">
    <property type="entry name" value="PSMA PROTEIN"/>
    <property type="match status" value="1"/>
</dbReference>
<dbReference type="EMBL" id="JAAOYO010000002">
    <property type="protein sequence ID" value="NII40841.1"/>
    <property type="molecule type" value="Genomic_DNA"/>
</dbReference>
<feature type="transmembrane region" description="Helical" evidence="6">
    <location>
        <begin position="273"/>
        <end position="293"/>
    </location>
</feature>
<keyword evidence="3 6" id="KW-0812">Transmembrane</keyword>
<evidence type="ECO:0000313" key="7">
    <source>
        <dbReference type="EMBL" id="NII40841.1"/>
    </source>
</evidence>
<protein>
    <submittedName>
        <fullName evidence="7">O-antigen/teichoic acid export membrane protein</fullName>
    </submittedName>
</protein>
<feature type="transmembrane region" description="Helical" evidence="6">
    <location>
        <begin position="305"/>
        <end position="325"/>
    </location>
</feature>
<comment type="caution">
    <text evidence="7">The sequence shown here is derived from an EMBL/GenBank/DDBJ whole genome shotgun (WGS) entry which is preliminary data.</text>
</comment>
<feature type="transmembrane region" description="Helical" evidence="6">
    <location>
        <begin position="125"/>
        <end position="145"/>
    </location>
</feature>
<evidence type="ECO:0000256" key="4">
    <source>
        <dbReference type="ARBA" id="ARBA00022989"/>
    </source>
</evidence>
<sequence>MIRSMFLSSGARAIGLPVTAVAAALTTFLIVDERGAAAYGYVMLLGLLFQLIPFADLGMGAAVTTAVAVQNRSEVDRSHAADVVRAAFWMLVCSSVVLVVAALTLTAFDAWGGALQIPGSLTSQAPFALVTAFVPFAISLPLGIGQRILLGQGKNHYVNLIAVLGPVAALATTWLLLRADLASMYLAMATPLGVMVVAAICFVTALRTSGLDVREILSPRRIRRDVIAQVWRSAGPMLVIMITVPVALQSDRIILAHVGTGRDVASYSVAAQFYTPTFSLISTAAVALWPIFAQETSHALRQWKRAVAALAVVGGMAAFCYGVLIRPVADLLTNAKAPVDLSLAVAFAVLILVMALHQPSAMFLTTADGLRFQAICSALMVVVNIPLSLYLAHQMGSAGPVWGSIISTAAFQLIPAAIRAARVARNREIEMAARA</sequence>
<evidence type="ECO:0000313" key="8">
    <source>
        <dbReference type="Proteomes" id="UP001318300"/>
    </source>
</evidence>
<accession>A0ABX0T5U4</accession>
<evidence type="ECO:0000256" key="6">
    <source>
        <dbReference type="SAM" id="Phobius"/>
    </source>
</evidence>
<keyword evidence="5 6" id="KW-0472">Membrane</keyword>
<feature type="transmembrane region" description="Helical" evidence="6">
    <location>
        <begin position="401"/>
        <end position="421"/>
    </location>
</feature>
<feature type="transmembrane region" description="Helical" evidence="6">
    <location>
        <begin position="183"/>
        <end position="206"/>
    </location>
</feature>
<keyword evidence="2" id="KW-1003">Cell membrane</keyword>
<evidence type="ECO:0000256" key="1">
    <source>
        <dbReference type="ARBA" id="ARBA00004651"/>
    </source>
</evidence>
<gene>
    <name evidence="7" type="ORF">E9228_001477</name>
</gene>
<proteinExistence type="predicted"/>
<evidence type="ECO:0000256" key="2">
    <source>
        <dbReference type="ARBA" id="ARBA00022475"/>
    </source>
</evidence>
<reference evidence="7 8" key="1">
    <citation type="submission" date="2020-03" db="EMBL/GenBank/DDBJ databases">
        <title>Above-ground endophytic microbial communities from plants in different locations in the United States.</title>
        <authorList>
            <person name="Frank C."/>
        </authorList>
    </citation>
    <scope>NUCLEOTIDE SEQUENCE [LARGE SCALE GENOMIC DNA]</scope>
    <source>
        <strain evidence="7 8">WW7</strain>
    </source>
</reference>
<name>A0ABX0T5U4_9MICO</name>
<keyword evidence="8" id="KW-1185">Reference proteome</keyword>
<dbReference type="RefSeq" id="WP_166779912.1">
    <property type="nucleotide sequence ID" value="NZ_JAAOYO010000002.1"/>
</dbReference>
<keyword evidence="4 6" id="KW-1133">Transmembrane helix</keyword>
<dbReference type="InterPro" id="IPR050833">
    <property type="entry name" value="Poly_Biosynth_Transport"/>
</dbReference>
<feature type="transmembrane region" description="Helical" evidence="6">
    <location>
        <begin position="226"/>
        <end position="248"/>
    </location>
</feature>
<feature type="transmembrane region" description="Helical" evidence="6">
    <location>
        <begin position="157"/>
        <end position="177"/>
    </location>
</feature>
<comment type="subcellular location">
    <subcellularLocation>
        <location evidence="1">Cell membrane</location>
        <topology evidence="1">Multi-pass membrane protein</topology>
    </subcellularLocation>
</comment>
<evidence type="ECO:0000256" key="3">
    <source>
        <dbReference type="ARBA" id="ARBA00022692"/>
    </source>
</evidence>